<reference evidence="1" key="1">
    <citation type="submission" date="2014-11" db="EMBL/GenBank/DDBJ databases">
        <authorList>
            <person name="Amaro Gonzalez C."/>
        </authorList>
    </citation>
    <scope>NUCLEOTIDE SEQUENCE</scope>
</reference>
<dbReference type="EMBL" id="GBXM01023807">
    <property type="protein sequence ID" value="JAH84770.1"/>
    <property type="molecule type" value="Transcribed_RNA"/>
</dbReference>
<accession>A0A0E9W5D6</accession>
<name>A0A0E9W5D6_ANGAN</name>
<reference evidence="1" key="2">
    <citation type="journal article" date="2015" name="Fish Shellfish Immunol.">
        <title>Early steps in the European eel (Anguilla anguilla)-Vibrio vulnificus interaction in the gills: Role of the RtxA13 toxin.</title>
        <authorList>
            <person name="Callol A."/>
            <person name="Pajuelo D."/>
            <person name="Ebbesson L."/>
            <person name="Teles M."/>
            <person name="MacKenzie S."/>
            <person name="Amaro C."/>
        </authorList>
    </citation>
    <scope>NUCLEOTIDE SEQUENCE</scope>
</reference>
<organism evidence="1">
    <name type="scientific">Anguilla anguilla</name>
    <name type="common">European freshwater eel</name>
    <name type="synonym">Muraena anguilla</name>
    <dbReference type="NCBI Taxonomy" id="7936"/>
    <lineage>
        <taxon>Eukaryota</taxon>
        <taxon>Metazoa</taxon>
        <taxon>Chordata</taxon>
        <taxon>Craniata</taxon>
        <taxon>Vertebrata</taxon>
        <taxon>Euteleostomi</taxon>
        <taxon>Actinopterygii</taxon>
        <taxon>Neopterygii</taxon>
        <taxon>Teleostei</taxon>
        <taxon>Anguilliformes</taxon>
        <taxon>Anguillidae</taxon>
        <taxon>Anguilla</taxon>
    </lineage>
</organism>
<evidence type="ECO:0000313" key="1">
    <source>
        <dbReference type="EMBL" id="JAH84770.1"/>
    </source>
</evidence>
<proteinExistence type="predicted"/>
<protein>
    <submittedName>
        <fullName evidence="1">Uncharacterized protein</fullName>
    </submittedName>
</protein>
<dbReference type="AlphaFoldDB" id="A0A0E9W5D6"/>
<sequence length="16" mass="1902">MPIAGYYIGMQGWRKM</sequence>